<sequence>MIHNGYLAIALFRIEYPFGISLIKSKKSKHNPPPAPPVAEEPPVQIYYTLPCYQFQMPQQMIFYNVNTCGGFCNYANPVAPPCYCQHKKPDDGKKPDGKKPDDKKKPKKPADKKKKKKEEKKEESKKIVVVTFWNPRTPRKGVFER</sequence>
<feature type="compositionally biased region" description="Basic residues" evidence="1">
    <location>
        <begin position="106"/>
        <end position="119"/>
    </location>
</feature>
<dbReference type="VEuPathDB" id="FungiDB:MUCCIDRAFT_166364"/>
<dbReference type="Proteomes" id="UP000077051">
    <property type="component" value="Unassembled WGS sequence"/>
</dbReference>
<keyword evidence="3" id="KW-1185">Reference proteome</keyword>
<dbReference type="EMBL" id="AMYB01000007">
    <property type="protein sequence ID" value="OAD00592.1"/>
    <property type="molecule type" value="Genomic_DNA"/>
</dbReference>
<gene>
    <name evidence="2" type="ORF">MUCCIDRAFT_166364</name>
</gene>
<evidence type="ECO:0000313" key="2">
    <source>
        <dbReference type="EMBL" id="OAD00592.1"/>
    </source>
</evidence>
<feature type="region of interest" description="Disordered" evidence="1">
    <location>
        <begin position="86"/>
        <end position="128"/>
    </location>
</feature>
<reference evidence="2 3" key="1">
    <citation type="submission" date="2015-06" db="EMBL/GenBank/DDBJ databases">
        <title>Expansion of signal transduction pathways in fungi by whole-genome duplication.</title>
        <authorList>
            <consortium name="DOE Joint Genome Institute"/>
            <person name="Corrochano L.M."/>
            <person name="Kuo A."/>
            <person name="Marcet-Houben M."/>
            <person name="Polaino S."/>
            <person name="Salamov A."/>
            <person name="Villalobos J.M."/>
            <person name="Alvarez M.I."/>
            <person name="Avalos J."/>
            <person name="Benito E.P."/>
            <person name="Benoit I."/>
            <person name="Burger G."/>
            <person name="Camino L.P."/>
            <person name="Canovas D."/>
            <person name="Cerda-Olmedo E."/>
            <person name="Cheng J.-F."/>
            <person name="Dominguez A."/>
            <person name="Elias M."/>
            <person name="Eslava A.P."/>
            <person name="Glaser F."/>
            <person name="Grimwood J."/>
            <person name="Gutierrez G."/>
            <person name="Heitman J."/>
            <person name="Henrissat B."/>
            <person name="Iturriaga E.A."/>
            <person name="Lang B.F."/>
            <person name="Lavin J.L."/>
            <person name="Lee S."/>
            <person name="Li W."/>
            <person name="Lindquist E."/>
            <person name="Lopez-Garcia S."/>
            <person name="Luque E.M."/>
            <person name="Marcos A.T."/>
            <person name="Martin J."/>
            <person name="Mccluskey K."/>
            <person name="Medina H.R."/>
            <person name="Miralles-Duran A."/>
            <person name="Miyazaki A."/>
            <person name="Munoz-Torres E."/>
            <person name="Oguiza J.A."/>
            <person name="Ohm R."/>
            <person name="Olmedo M."/>
            <person name="Orejas M."/>
            <person name="Ortiz-Castellanos L."/>
            <person name="Pisabarro A.G."/>
            <person name="Rodriguez-Romero J."/>
            <person name="Ruiz-Herrera J."/>
            <person name="Ruiz-Vazquez R."/>
            <person name="Sanz C."/>
            <person name="Schackwitz W."/>
            <person name="Schmutz J."/>
            <person name="Shahriari M."/>
            <person name="Shelest E."/>
            <person name="Silva-Franco F."/>
            <person name="Soanes D."/>
            <person name="Syed K."/>
            <person name="Tagua V.G."/>
            <person name="Talbot N.J."/>
            <person name="Thon M."/>
            <person name="De Vries R.P."/>
            <person name="Wiebenga A."/>
            <person name="Yadav J.S."/>
            <person name="Braun E.L."/>
            <person name="Baker S."/>
            <person name="Garre V."/>
            <person name="Horwitz B."/>
            <person name="Torres-Martinez S."/>
            <person name="Idnurm A."/>
            <person name="Herrera-Estrella A."/>
            <person name="Gabaldon T."/>
            <person name="Grigoriev I.V."/>
        </authorList>
    </citation>
    <scope>NUCLEOTIDE SEQUENCE [LARGE SCALE GENOMIC DNA]</scope>
    <source>
        <strain evidence="2 3">CBS 277.49</strain>
    </source>
</reference>
<evidence type="ECO:0000256" key="1">
    <source>
        <dbReference type="SAM" id="MobiDB-lite"/>
    </source>
</evidence>
<dbReference type="OrthoDB" id="10612773at2759"/>
<feature type="compositionally biased region" description="Basic and acidic residues" evidence="1">
    <location>
        <begin position="88"/>
        <end position="105"/>
    </location>
</feature>
<name>A0A168J0G3_MUCCL</name>
<protein>
    <submittedName>
        <fullName evidence="2">Uncharacterized protein</fullName>
    </submittedName>
</protein>
<comment type="caution">
    <text evidence="2">The sequence shown here is derived from an EMBL/GenBank/DDBJ whole genome shotgun (WGS) entry which is preliminary data.</text>
</comment>
<accession>A0A168J0G3</accession>
<organism evidence="2 3">
    <name type="scientific">Mucor lusitanicus CBS 277.49</name>
    <dbReference type="NCBI Taxonomy" id="747725"/>
    <lineage>
        <taxon>Eukaryota</taxon>
        <taxon>Fungi</taxon>
        <taxon>Fungi incertae sedis</taxon>
        <taxon>Mucoromycota</taxon>
        <taxon>Mucoromycotina</taxon>
        <taxon>Mucoromycetes</taxon>
        <taxon>Mucorales</taxon>
        <taxon>Mucorineae</taxon>
        <taxon>Mucoraceae</taxon>
        <taxon>Mucor</taxon>
    </lineage>
</organism>
<proteinExistence type="predicted"/>
<dbReference type="AlphaFoldDB" id="A0A168J0G3"/>
<evidence type="ECO:0000313" key="3">
    <source>
        <dbReference type="Proteomes" id="UP000077051"/>
    </source>
</evidence>